<gene>
    <name evidence="3" type="ORF">M422DRAFT_785861</name>
</gene>
<sequence>MSGPGNFSNEDPSANLYYVNNILFGTPPASLSLSLDASSPSFIVKSESCILCGGSDDFFDSSLSTSFVSLNETRVTESTIVSLCQDKLSFGGIVGPSSRASAIESIDWLQGQFDGSATTTTINTVPGPQTKAGFYVDIVNATLRASHPLTQLHDQGLLQNPVVGFSLKTAGNESHITIGALDQEDYVGELNWVEAEVPQPDWELPTVISIDAIGLSEIKETQKIPFYLNTIIANIMLPFISYNYSTFETVTSSSIFEDTFSEVQWSCDSMFDFIRHGLTAPTNPTFPLTNNTDQGLLDPEHQLPIVINGITYKVDIEKNLATSNDTLPDQPNVTLSCTLGLLFNNSTTSFVQGSLGLPFFRSAYVAYRFPTTDCPKAFYGFAFQKDSNVPASLIAQKPRSTPTSSAQCLQFSSPTETPTLNIPIPQESIGYNGNFKVFRKEDAQEVPLINAEELMGVDWPMPT</sequence>
<dbReference type="OrthoDB" id="2747330at2759"/>
<dbReference type="EMBL" id="KN837484">
    <property type="protein sequence ID" value="KIJ24487.1"/>
    <property type="molecule type" value="Genomic_DNA"/>
</dbReference>
<dbReference type="Proteomes" id="UP000054279">
    <property type="component" value="Unassembled WGS sequence"/>
</dbReference>
<reference evidence="3 4" key="1">
    <citation type="submission" date="2014-06" db="EMBL/GenBank/DDBJ databases">
        <title>Evolutionary Origins and Diversification of the Mycorrhizal Mutualists.</title>
        <authorList>
            <consortium name="DOE Joint Genome Institute"/>
            <consortium name="Mycorrhizal Genomics Consortium"/>
            <person name="Kohler A."/>
            <person name="Kuo A."/>
            <person name="Nagy L.G."/>
            <person name="Floudas D."/>
            <person name="Copeland A."/>
            <person name="Barry K.W."/>
            <person name="Cichocki N."/>
            <person name="Veneault-Fourrey C."/>
            <person name="LaButti K."/>
            <person name="Lindquist E.A."/>
            <person name="Lipzen A."/>
            <person name="Lundell T."/>
            <person name="Morin E."/>
            <person name="Murat C."/>
            <person name="Riley R."/>
            <person name="Ohm R."/>
            <person name="Sun H."/>
            <person name="Tunlid A."/>
            <person name="Henrissat B."/>
            <person name="Grigoriev I.V."/>
            <person name="Hibbett D.S."/>
            <person name="Martin F."/>
        </authorList>
    </citation>
    <scope>NUCLEOTIDE SEQUENCE [LARGE SCALE GENOMIC DNA]</scope>
    <source>
        <strain evidence="3 4">SS14</strain>
    </source>
</reference>
<dbReference type="GO" id="GO:0004190">
    <property type="term" value="F:aspartic-type endopeptidase activity"/>
    <property type="evidence" value="ECO:0007669"/>
    <property type="project" value="InterPro"/>
</dbReference>
<evidence type="ECO:0000313" key="3">
    <source>
        <dbReference type="EMBL" id="KIJ24487.1"/>
    </source>
</evidence>
<organism evidence="3 4">
    <name type="scientific">Sphaerobolus stellatus (strain SS14)</name>
    <dbReference type="NCBI Taxonomy" id="990650"/>
    <lineage>
        <taxon>Eukaryota</taxon>
        <taxon>Fungi</taxon>
        <taxon>Dikarya</taxon>
        <taxon>Basidiomycota</taxon>
        <taxon>Agaricomycotina</taxon>
        <taxon>Agaricomycetes</taxon>
        <taxon>Phallomycetidae</taxon>
        <taxon>Geastrales</taxon>
        <taxon>Sphaerobolaceae</taxon>
        <taxon>Sphaerobolus</taxon>
    </lineage>
</organism>
<dbReference type="SUPFAM" id="SSF50630">
    <property type="entry name" value="Acid proteases"/>
    <property type="match status" value="1"/>
</dbReference>
<accession>A0A0C9U5W6</accession>
<protein>
    <recommendedName>
        <fullName evidence="2">Peptidase A1 domain-containing protein</fullName>
    </recommendedName>
</protein>
<evidence type="ECO:0000259" key="2">
    <source>
        <dbReference type="PROSITE" id="PS51767"/>
    </source>
</evidence>
<dbReference type="PROSITE" id="PS51767">
    <property type="entry name" value="PEPTIDASE_A1"/>
    <property type="match status" value="1"/>
</dbReference>
<dbReference type="Pfam" id="PF00026">
    <property type="entry name" value="Asp"/>
    <property type="match status" value="1"/>
</dbReference>
<dbReference type="GO" id="GO:0006508">
    <property type="term" value="P:proteolysis"/>
    <property type="evidence" value="ECO:0007669"/>
    <property type="project" value="InterPro"/>
</dbReference>
<dbReference type="AlphaFoldDB" id="A0A0C9U5W6"/>
<feature type="domain" description="Peptidase A1" evidence="2">
    <location>
        <begin position="18"/>
        <end position="382"/>
    </location>
</feature>
<name>A0A0C9U5W6_SPHS4</name>
<keyword evidence="4" id="KW-1185">Reference proteome</keyword>
<evidence type="ECO:0000313" key="4">
    <source>
        <dbReference type="Proteomes" id="UP000054279"/>
    </source>
</evidence>
<dbReference type="InterPro" id="IPR021109">
    <property type="entry name" value="Peptidase_aspartic_dom_sf"/>
</dbReference>
<dbReference type="InterPro" id="IPR001461">
    <property type="entry name" value="Aspartic_peptidase_A1"/>
</dbReference>
<dbReference type="PANTHER" id="PTHR47966:SF51">
    <property type="entry name" value="BETA-SITE APP-CLEAVING ENZYME, ISOFORM A-RELATED"/>
    <property type="match status" value="1"/>
</dbReference>
<comment type="similarity">
    <text evidence="1">Belongs to the peptidase A1 family.</text>
</comment>
<dbReference type="Gene3D" id="2.40.70.10">
    <property type="entry name" value="Acid Proteases"/>
    <property type="match status" value="2"/>
</dbReference>
<dbReference type="HOGENOM" id="CLU_043855_0_0_1"/>
<proteinExistence type="inferred from homology"/>
<evidence type="ECO:0000256" key="1">
    <source>
        <dbReference type="ARBA" id="ARBA00007447"/>
    </source>
</evidence>
<dbReference type="PANTHER" id="PTHR47966">
    <property type="entry name" value="BETA-SITE APP-CLEAVING ENZYME, ISOFORM A-RELATED"/>
    <property type="match status" value="1"/>
</dbReference>
<dbReference type="InterPro" id="IPR033121">
    <property type="entry name" value="PEPTIDASE_A1"/>
</dbReference>